<evidence type="ECO:0000313" key="3">
    <source>
        <dbReference type="Proteomes" id="UP000683360"/>
    </source>
</evidence>
<keyword evidence="3" id="KW-1185">Reference proteome</keyword>
<dbReference type="AlphaFoldDB" id="A0A8S3S359"/>
<evidence type="ECO:0000256" key="1">
    <source>
        <dbReference type="SAM" id="MobiDB-lite"/>
    </source>
</evidence>
<comment type="caution">
    <text evidence="2">The sequence shown here is derived from an EMBL/GenBank/DDBJ whole genome shotgun (WGS) entry which is preliminary data.</text>
</comment>
<feature type="region of interest" description="Disordered" evidence="1">
    <location>
        <begin position="23"/>
        <end position="63"/>
    </location>
</feature>
<dbReference type="EMBL" id="CAJPWZ010001433">
    <property type="protein sequence ID" value="CAG2215054.1"/>
    <property type="molecule type" value="Genomic_DNA"/>
</dbReference>
<dbReference type="OrthoDB" id="5988852at2759"/>
<reference evidence="2" key="1">
    <citation type="submission" date="2021-03" db="EMBL/GenBank/DDBJ databases">
        <authorList>
            <person name="Bekaert M."/>
        </authorList>
    </citation>
    <scope>NUCLEOTIDE SEQUENCE</scope>
</reference>
<proteinExistence type="predicted"/>
<dbReference type="Proteomes" id="UP000683360">
    <property type="component" value="Unassembled WGS sequence"/>
</dbReference>
<accession>A0A8S3S359</accession>
<protein>
    <submittedName>
        <fullName evidence="2">Uncharacterized protein</fullName>
    </submittedName>
</protein>
<organism evidence="2 3">
    <name type="scientific">Mytilus edulis</name>
    <name type="common">Blue mussel</name>
    <dbReference type="NCBI Taxonomy" id="6550"/>
    <lineage>
        <taxon>Eukaryota</taxon>
        <taxon>Metazoa</taxon>
        <taxon>Spiralia</taxon>
        <taxon>Lophotrochozoa</taxon>
        <taxon>Mollusca</taxon>
        <taxon>Bivalvia</taxon>
        <taxon>Autobranchia</taxon>
        <taxon>Pteriomorphia</taxon>
        <taxon>Mytilida</taxon>
        <taxon>Mytiloidea</taxon>
        <taxon>Mytilidae</taxon>
        <taxon>Mytilinae</taxon>
        <taxon>Mytilus</taxon>
    </lineage>
</organism>
<gene>
    <name evidence="2" type="ORF">MEDL_28861</name>
</gene>
<sequence>MSLNDTQLTRLGVNAMGDRLRLNERKNNSKKRSSSLANFDTDDNKAELEGGQSKGKSKKKAKHTNRTWTVTVVCLSNKNADKVPSPSEKDNLLKAGLGSKKIKFHEDDTEQDLLDKINSDSVEGIDNETVGFPQLKGCGGIELLKCNQNSRDLQVIDCTWSVKKLKDNLGNQAKLYISENIQIHVLLKLNEENPNSDSDDLLDPMLNRNDTVKDDTTSILLKDYEINVVAPSTNTVKDDSTSILLKDDEINVVAPATNTDATKSFVNQEIDHADDFCTSIPLSASNMSNSESMVQQEEADICSASPENDNAAQIPSQLHLINRKSNQNSDLDHIIANGIDECLRTEN</sequence>
<evidence type="ECO:0000313" key="2">
    <source>
        <dbReference type="EMBL" id="CAG2215054.1"/>
    </source>
</evidence>
<name>A0A8S3S359_MYTED</name>